<comment type="caution">
    <text evidence="2">The sequence shown here is derived from an EMBL/GenBank/DDBJ whole genome shotgun (WGS) entry which is preliminary data.</text>
</comment>
<dbReference type="AlphaFoldDB" id="A0A5B0SQA1"/>
<sequence>MGLTTAHYRHAPYQDGHVTFMLRTLTHRPTHPLTAGVFYPTSVCHPPFAYACYQGSVFTNIPPGYLKATHSDCDSPSCCAKKKRKIKMKRFKNMPDSADEEGEDLNECKTNFRIFAPDKAKTKSQGGIKSRVWLTVANPKPMVISITVAPPAEATQFSDFQDIVMTACEEAVKNSRGMISDSLACDTPLIQWTAFIPRVDGFKKDDGFVLVDEDAYSEWIKTLAAVGNGVASLSLEMDDPRAEVRRAHQSSVLARAAIRKDAKEAVEAANRLKATNVKPTTDLTMFDEGSDDAVEEEIDADDVKLLIRKLYKHHPHDPSYDPLIPVYIDPANRERFVILTYHACKEWARAILKPTAGVTIESPPSSLKFETRASSSKRKRGLKSGVAQQGKGGHPHHGHHGSQCCSHHQGYPSSVTSEGTPAPDDTDMRQYVEFIGFRNQENVIELLVNNDMTSYKIFKSRNLDRSLLLGLGLTVGVVTQLFDNVSRFERKLAKNKK</sequence>
<accession>A0A5B0SQA1</accession>
<dbReference type="Proteomes" id="UP000325313">
    <property type="component" value="Unassembled WGS sequence"/>
</dbReference>
<evidence type="ECO:0000313" key="3">
    <source>
        <dbReference type="Proteomes" id="UP000325313"/>
    </source>
</evidence>
<feature type="region of interest" description="Disordered" evidence="1">
    <location>
        <begin position="362"/>
        <end position="423"/>
    </location>
</feature>
<evidence type="ECO:0000256" key="1">
    <source>
        <dbReference type="SAM" id="MobiDB-lite"/>
    </source>
</evidence>
<organism evidence="2 3">
    <name type="scientific">Puccinia graminis f. sp. tritici</name>
    <dbReference type="NCBI Taxonomy" id="56615"/>
    <lineage>
        <taxon>Eukaryota</taxon>
        <taxon>Fungi</taxon>
        <taxon>Dikarya</taxon>
        <taxon>Basidiomycota</taxon>
        <taxon>Pucciniomycotina</taxon>
        <taxon>Pucciniomycetes</taxon>
        <taxon>Pucciniales</taxon>
        <taxon>Pucciniaceae</taxon>
        <taxon>Puccinia</taxon>
    </lineage>
</organism>
<dbReference type="EMBL" id="VDEP01000001">
    <property type="protein sequence ID" value="KAA1138854.1"/>
    <property type="molecule type" value="Genomic_DNA"/>
</dbReference>
<proteinExistence type="predicted"/>
<feature type="compositionally biased region" description="Low complexity" evidence="1">
    <location>
        <begin position="401"/>
        <end position="410"/>
    </location>
</feature>
<protein>
    <submittedName>
        <fullName evidence="2">Uncharacterized protein</fullName>
    </submittedName>
</protein>
<gene>
    <name evidence="2" type="ORF">PGTUg99_023427</name>
</gene>
<evidence type="ECO:0000313" key="2">
    <source>
        <dbReference type="EMBL" id="KAA1138854.1"/>
    </source>
</evidence>
<reference evidence="2 3" key="1">
    <citation type="submission" date="2019-05" db="EMBL/GenBank/DDBJ databases">
        <title>Emergence of the Ug99 lineage of the wheat stem rust pathogen through somatic hybridization.</title>
        <authorList>
            <person name="Li F."/>
            <person name="Upadhyaya N.M."/>
            <person name="Sperschneider J."/>
            <person name="Matny O."/>
            <person name="Nguyen-Phuc H."/>
            <person name="Mago R."/>
            <person name="Raley C."/>
            <person name="Miller M.E."/>
            <person name="Silverstein K.A.T."/>
            <person name="Henningsen E."/>
            <person name="Hirsch C.D."/>
            <person name="Visser B."/>
            <person name="Pretorius Z.A."/>
            <person name="Steffenson B.J."/>
            <person name="Schwessinger B."/>
            <person name="Dodds P.N."/>
            <person name="Figueroa M."/>
        </authorList>
    </citation>
    <scope>NUCLEOTIDE SEQUENCE [LARGE SCALE GENOMIC DNA]</scope>
    <source>
        <strain evidence="2 3">Ug99</strain>
    </source>
</reference>
<name>A0A5B0SQA1_PUCGR</name>